<dbReference type="PANTHER" id="PTHR11733:SF167">
    <property type="entry name" value="FI17812P1-RELATED"/>
    <property type="match status" value="1"/>
</dbReference>
<evidence type="ECO:0000313" key="10">
    <source>
        <dbReference type="EMBL" id="CAE8609053.1"/>
    </source>
</evidence>
<dbReference type="PRINTS" id="PR00786">
    <property type="entry name" value="NEPRILYSIN"/>
</dbReference>
<sequence>MQLEDKAVLSTAEWSVGAEELQKAAAFWEGMIEAMHLRQTMAANYGKNYPDKADKEEAQYRMMVFDGDYFRRILQLLLRDQNRRDVKAYLQYQIIRSAKDFCSKALNEEFFDFYSRKLGGQKEQKTAEKRTISLVNSWLGELLGKIYVSRHFLEEDKLTVHGMVKDVLEIMEVSIKNNDWLTQTTKDKALLKLKKFVVKLGYPDKWKNYDNLLLTADDGLFAMQQKINAFEHQKEFVERLNSVKDKSKWEMNPQDVNAYFHPLNNEIVFPAAIMQPPFYQRSLDTVDFDLGTAKDTPELLTAINFGGIGAVIAHEITHGYDDQGRKFDSDGNINDWWQEEDAELFKKKCELMAEQAAVWSFEDVSTEEGKDKTVHVMNGELTMGENLADLGGMSLALQALQKRCGSALTKEHLVAFFSSWASIWKSKETKAFIIKSLATDPHAPCSFRGNLVKNIDSFYEAFPVEAGSAMYLAPEKRVNMW</sequence>
<keyword evidence="4" id="KW-0479">Metal-binding</keyword>
<dbReference type="OrthoDB" id="331067at2759"/>
<evidence type="ECO:0000256" key="3">
    <source>
        <dbReference type="ARBA" id="ARBA00022670"/>
    </source>
</evidence>
<organism evidence="10 11">
    <name type="scientific">Polarella glacialis</name>
    <name type="common">Dinoflagellate</name>
    <dbReference type="NCBI Taxonomy" id="89957"/>
    <lineage>
        <taxon>Eukaryota</taxon>
        <taxon>Sar</taxon>
        <taxon>Alveolata</taxon>
        <taxon>Dinophyceae</taxon>
        <taxon>Suessiales</taxon>
        <taxon>Suessiaceae</taxon>
        <taxon>Polarella</taxon>
    </lineage>
</organism>
<accession>A0A813F926</accession>
<gene>
    <name evidence="10" type="ORF">PGLA1383_LOCUS26880</name>
</gene>
<dbReference type="GO" id="GO:0005886">
    <property type="term" value="C:plasma membrane"/>
    <property type="evidence" value="ECO:0007669"/>
    <property type="project" value="TreeGrafter"/>
</dbReference>
<dbReference type="Proteomes" id="UP000654075">
    <property type="component" value="Unassembled WGS sequence"/>
</dbReference>
<feature type="domain" description="Peptidase M13 C-terminal" evidence="8">
    <location>
        <begin position="257"/>
        <end position="478"/>
    </location>
</feature>
<dbReference type="InterPro" id="IPR024079">
    <property type="entry name" value="MetalloPept_cat_dom_sf"/>
</dbReference>
<evidence type="ECO:0000256" key="5">
    <source>
        <dbReference type="ARBA" id="ARBA00022801"/>
    </source>
</evidence>
<dbReference type="Pfam" id="PF01431">
    <property type="entry name" value="Peptidase_M13"/>
    <property type="match status" value="1"/>
</dbReference>
<evidence type="ECO:0008006" key="12">
    <source>
        <dbReference type="Google" id="ProtNLM"/>
    </source>
</evidence>
<evidence type="ECO:0000259" key="9">
    <source>
        <dbReference type="Pfam" id="PF05649"/>
    </source>
</evidence>
<dbReference type="InterPro" id="IPR000718">
    <property type="entry name" value="Peptidase_M13"/>
</dbReference>
<evidence type="ECO:0000259" key="8">
    <source>
        <dbReference type="Pfam" id="PF01431"/>
    </source>
</evidence>
<dbReference type="EMBL" id="CAJNNV010024230">
    <property type="protein sequence ID" value="CAE8609053.1"/>
    <property type="molecule type" value="Genomic_DNA"/>
</dbReference>
<evidence type="ECO:0000256" key="1">
    <source>
        <dbReference type="ARBA" id="ARBA00001947"/>
    </source>
</evidence>
<dbReference type="InterPro" id="IPR008753">
    <property type="entry name" value="Peptidase_M13_N"/>
</dbReference>
<keyword evidence="6" id="KW-0862">Zinc</keyword>
<dbReference type="Gene3D" id="3.40.390.10">
    <property type="entry name" value="Collagenase (Catalytic Domain)"/>
    <property type="match status" value="1"/>
</dbReference>
<dbReference type="GO" id="GO:0016485">
    <property type="term" value="P:protein processing"/>
    <property type="evidence" value="ECO:0007669"/>
    <property type="project" value="TreeGrafter"/>
</dbReference>
<evidence type="ECO:0000256" key="7">
    <source>
        <dbReference type="ARBA" id="ARBA00023049"/>
    </source>
</evidence>
<dbReference type="GO" id="GO:0046872">
    <property type="term" value="F:metal ion binding"/>
    <property type="evidence" value="ECO:0007669"/>
    <property type="project" value="UniProtKB-KW"/>
</dbReference>
<evidence type="ECO:0000256" key="2">
    <source>
        <dbReference type="ARBA" id="ARBA00007357"/>
    </source>
</evidence>
<reference evidence="10" key="1">
    <citation type="submission" date="2021-02" db="EMBL/GenBank/DDBJ databases">
        <authorList>
            <person name="Dougan E. K."/>
            <person name="Rhodes N."/>
            <person name="Thang M."/>
            <person name="Chan C."/>
        </authorList>
    </citation>
    <scope>NUCLEOTIDE SEQUENCE</scope>
</reference>
<evidence type="ECO:0000256" key="4">
    <source>
        <dbReference type="ARBA" id="ARBA00022723"/>
    </source>
</evidence>
<name>A0A813F926_POLGL</name>
<evidence type="ECO:0000313" key="11">
    <source>
        <dbReference type="Proteomes" id="UP000654075"/>
    </source>
</evidence>
<protein>
    <recommendedName>
        <fullName evidence="12">Peptidase M13 C-terminal domain-containing protein</fullName>
    </recommendedName>
</protein>
<comment type="similarity">
    <text evidence="2">Belongs to the peptidase M13 family.</text>
</comment>
<comment type="caution">
    <text evidence="10">The sequence shown here is derived from an EMBL/GenBank/DDBJ whole genome shotgun (WGS) entry which is preliminary data.</text>
</comment>
<feature type="domain" description="Peptidase M13 N-terminal" evidence="9">
    <location>
        <begin position="52"/>
        <end position="203"/>
    </location>
</feature>
<keyword evidence="7" id="KW-0482">Metalloprotease</keyword>
<dbReference type="OMA" id="LWITHAD"/>
<dbReference type="AlphaFoldDB" id="A0A813F926"/>
<evidence type="ECO:0000256" key="6">
    <source>
        <dbReference type="ARBA" id="ARBA00022833"/>
    </source>
</evidence>
<keyword evidence="5" id="KW-0378">Hydrolase</keyword>
<dbReference type="PANTHER" id="PTHR11733">
    <property type="entry name" value="ZINC METALLOPROTEASE FAMILY M13 NEPRILYSIN-RELATED"/>
    <property type="match status" value="1"/>
</dbReference>
<comment type="cofactor">
    <cofactor evidence="1">
        <name>Zn(2+)</name>
        <dbReference type="ChEBI" id="CHEBI:29105"/>
    </cofactor>
</comment>
<dbReference type="GO" id="GO:0004222">
    <property type="term" value="F:metalloendopeptidase activity"/>
    <property type="evidence" value="ECO:0007669"/>
    <property type="project" value="InterPro"/>
</dbReference>
<keyword evidence="3" id="KW-0645">Protease</keyword>
<dbReference type="Pfam" id="PF05649">
    <property type="entry name" value="Peptidase_M13_N"/>
    <property type="match status" value="1"/>
</dbReference>
<dbReference type="InterPro" id="IPR018497">
    <property type="entry name" value="Peptidase_M13_C"/>
</dbReference>
<proteinExistence type="inferred from homology"/>
<dbReference type="CDD" id="cd08662">
    <property type="entry name" value="M13"/>
    <property type="match status" value="1"/>
</dbReference>
<dbReference type="SUPFAM" id="SSF55486">
    <property type="entry name" value="Metalloproteases ('zincins'), catalytic domain"/>
    <property type="match status" value="1"/>
</dbReference>
<keyword evidence="11" id="KW-1185">Reference proteome</keyword>
<dbReference type="PROSITE" id="PS51885">
    <property type="entry name" value="NEPRILYSIN"/>
    <property type="match status" value="1"/>
</dbReference>